<keyword evidence="1" id="KW-0472">Membrane</keyword>
<reference evidence="3 5" key="2">
    <citation type="submission" date="2024-05" db="EMBL/GenBank/DDBJ databases">
        <authorList>
            <person name="De Oliveira J.P."/>
            <person name="Noriler S.A."/>
            <person name="De Oliveira A.G."/>
            <person name="Sipoli D.S."/>
        </authorList>
    </citation>
    <scope>NUCLEOTIDE SEQUENCE [LARGE SCALE GENOMIC DNA]</scope>
    <source>
        <strain evidence="3 5">LABIM189</strain>
    </source>
</reference>
<dbReference type="EMBL" id="JBDOJC010000001">
    <property type="protein sequence ID" value="MEO2216099.1"/>
    <property type="molecule type" value="Genomic_DNA"/>
</dbReference>
<evidence type="ECO:0000313" key="4">
    <source>
        <dbReference type="Proteomes" id="UP000178776"/>
    </source>
</evidence>
<proteinExistence type="predicted"/>
<reference evidence="2 4" key="1">
    <citation type="submission" date="2016-10" db="EMBL/GenBank/DDBJ databases">
        <title>Chromobacterium muskegensis sp. nov., an insecticidal bacterium isolated from Sphagnum bogs.</title>
        <authorList>
            <person name="Sparks M.E."/>
            <person name="Blackburn M.B."/>
            <person name="Gundersen-Rindal D.E."/>
            <person name="Mitchell A."/>
            <person name="Farrar R."/>
            <person name="Kuhar D."/>
        </authorList>
    </citation>
    <scope>NUCLEOTIDE SEQUENCE [LARGE SCALE GENOMIC DNA]</scope>
    <source>
        <strain evidence="2 4">21-1</strain>
    </source>
</reference>
<dbReference type="GeneID" id="68843476"/>
<evidence type="ECO:0000313" key="3">
    <source>
        <dbReference type="EMBL" id="MEO2216099.1"/>
    </source>
</evidence>
<dbReference type="RefSeq" id="WP_046158994.1">
    <property type="nucleotide sequence ID" value="NZ_CP017707.1"/>
</dbReference>
<keyword evidence="5" id="KW-1185">Reference proteome</keyword>
<evidence type="ECO:0000313" key="5">
    <source>
        <dbReference type="Proteomes" id="UP001455709"/>
    </source>
</evidence>
<name>A0A1D9LLA8_9NEIS</name>
<evidence type="ECO:0000256" key="1">
    <source>
        <dbReference type="SAM" id="Phobius"/>
    </source>
</evidence>
<keyword evidence="1" id="KW-0812">Transmembrane</keyword>
<dbReference type="Proteomes" id="UP000178776">
    <property type="component" value="Chromosome"/>
</dbReference>
<dbReference type="Proteomes" id="UP001455709">
    <property type="component" value="Unassembled WGS sequence"/>
</dbReference>
<evidence type="ECO:0008006" key="6">
    <source>
        <dbReference type="Google" id="ProtNLM"/>
    </source>
</evidence>
<dbReference type="EMBL" id="CP017707">
    <property type="protein sequence ID" value="AOZ52037.1"/>
    <property type="molecule type" value="Genomic_DNA"/>
</dbReference>
<dbReference type="STRING" id="1108595.BKX93_19935"/>
<dbReference type="AlphaFoldDB" id="A0A1D9LLA8"/>
<keyword evidence="1" id="KW-1133">Transmembrane helix</keyword>
<feature type="transmembrane region" description="Helical" evidence="1">
    <location>
        <begin position="39"/>
        <end position="60"/>
    </location>
</feature>
<feature type="transmembrane region" description="Helical" evidence="1">
    <location>
        <begin position="6"/>
        <end position="27"/>
    </location>
</feature>
<dbReference type="KEGG" id="cvc:BKX93_19935"/>
<evidence type="ECO:0000313" key="2">
    <source>
        <dbReference type="EMBL" id="AOZ52037.1"/>
    </source>
</evidence>
<feature type="transmembrane region" description="Helical" evidence="1">
    <location>
        <begin position="89"/>
        <end position="108"/>
    </location>
</feature>
<gene>
    <name evidence="3" type="ORF">ABGV49_03330</name>
    <name evidence="2" type="ORF">BKX93_19935</name>
</gene>
<sequence>MDYLLLSHPTFGALGIIAAVWVLVETLNASEGNAARIRLASRATALCIGLSWILGGYWYVHFYGHDKALILKGPLPYAHNLVMETKEHLFFIVLILAFYLPIAAAGRLHENAAARRMTAATAALLALTAFAVEGGGAIISFGVKAALLQHGG</sequence>
<protein>
    <recommendedName>
        <fullName evidence="6">Copper resistance protein D domain-containing protein</fullName>
    </recommendedName>
</protein>
<accession>A0A1D9LLA8</accession>
<feature type="transmembrane region" description="Helical" evidence="1">
    <location>
        <begin position="120"/>
        <end position="143"/>
    </location>
</feature>
<organism evidence="2 4">
    <name type="scientific">Chromobacterium vaccinii</name>
    <dbReference type="NCBI Taxonomy" id="1108595"/>
    <lineage>
        <taxon>Bacteria</taxon>
        <taxon>Pseudomonadati</taxon>
        <taxon>Pseudomonadota</taxon>
        <taxon>Betaproteobacteria</taxon>
        <taxon>Neisseriales</taxon>
        <taxon>Chromobacteriaceae</taxon>
        <taxon>Chromobacterium</taxon>
    </lineage>
</organism>